<feature type="signal peptide" evidence="1">
    <location>
        <begin position="1"/>
        <end position="28"/>
    </location>
</feature>
<protein>
    <recommendedName>
        <fullName evidence="4">Secreted protein</fullName>
    </recommendedName>
</protein>
<organism evidence="2 3">
    <name type="scientific">Gymnopus androsaceus JB14</name>
    <dbReference type="NCBI Taxonomy" id="1447944"/>
    <lineage>
        <taxon>Eukaryota</taxon>
        <taxon>Fungi</taxon>
        <taxon>Dikarya</taxon>
        <taxon>Basidiomycota</taxon>
        <taxon>Agaricomycotina</taxon>
        <taxon>Agaricomycetes</taxon>
        <taxon>Agaricomycetidae</taxon>
        <taxon>Agaricales</taxon>
        <taxon>Marasmiineae</taxon>
        <taxon>Omphalotaceae</taxon>
        <taxon>Gymnopus</taxon>
    </lineage>
</organism>
<gene>
    <name evidence="2" type="ORF">BT96DRAFT_120047</name>
</gene>
<dbReference type="Proteomes" id="UP000799118">
    <property type="component" value="Unassembled WGS sequence"/>
</dbReference>
<accession>A0A6A4HGY5</accession>
<evidence type="ECO:0008006" key="4">
    <source>
        <dbReference type="Google" id="ProtNLM"/>
    </source>
</evidence>
<reference evidence="2" key="1">
    <citation type="journal article" date="2019" name="Environ. Microbiol.">
        <title>Fungal ecological strategies reflected in gene transcription - a case study of two litter decomposers.</title>
        <authorList>
            <person name="Barbi F."/>
            <person name="Kohler A."/>
            <person name="Barry K."/>
            <person name="Baskaran P."/>
            <person name="Daum C."/>
            <person name="Fauchery L."/>
            <person name="Ihrmark K."/>
            <person name="Kuo A."/>
            <person name="LaButti K."/>
            <person name="Lipzen A."/>
            <person name="Morin E."/>
            <person name="Grigoriev I.V."/>
            <person name="Henrissat B."/>
            <person name="Lindahl B."/>
            <person name="Martin F."/>
        </authorList>
    </citation>
    <scope>NUCLEOTIDE SEQUENCE</scope>
    <source>
        <strain evidence="2">JB14</strain>
    </source>
</reference>
<sequence length="56" mass="6085">MRFFLQLPVSPPLSVLCVCVCVCVCVNAYCHSYPSLSPVSCESSFPSLPVCRLCAE</sequence>
<feature type="chain" id="PRO_5025521662" description="Secreted protein" evidence="1">
    <location>
        <begin position="29"/>
        <end position="56"/>
    </location>
</feature>
<keyword evidence="3" id="KW-1185">Reference proteome</keyword>
<evidence type="ECO:0000256" key="1">
    <source>
        <dbReference type="SAM" id="SignalP"/>
    </source>
</evidence>
<dbReference type="AlphaFoldDB" id="A0A6A4HGY5"/>
<dbReference type="EMBL" id="ML769518">
    <property type="protein sequence ID" value="KAE9396175.1"/>
    <property type="molecule type" value="Genomic_DNA"/>
</dbReference>
<proteinExistence type="predicted"/>
<keyword evidence="1" id="KW-0732">Signal</keyword>
<name>A0A6A4HGY5_9AGAR</name>
<evidence type="ECO:0000313" key="3">
    <source>
        <dbReference type="Proteomes" id="UP000799118"/>
    </source>
</evidence>
<evidence type="ECO:0000313" key="2">
    <source>
        <dbReference type="EMBL" id="KAE9396175.1"/>
    </source>
</evidence>